<dbReference type="KEGG" id="lgi:LOTGIDRAFT_170097"/>
<dbReference type="OMA" id="IEWFVNQ"/>
<dbReference type="Pfam" id="PF03385">
    <property type="entry name" value="STELLO"/>
    <property type="match status" value="1"/>
</dbReference>
<proteinExistence type="predicted"/>
<evidence type="ECO:0000313" key="1">
    <source>
        <dbReference type="EMBL" id="ESO82316.1"/>
    </source>
</evidence>
<keyword evidence="2" id="KW-1185">Reference proteome</keyword>
<dbReference type="OrthoDB" id="408493at2759"/>
<dbReference type="PANTHER" id="PTHR31362:SF0">
    <property type="entry name" value="EXOSTOSIN DOMAIN-CONTAINING PROTEIN-RELATED"/>
    <property type="match status" value="1"/>
</dbReference>
<dbReference type="STRING" id="225164.V3ZN98"/>
<dbReference type="CTD" id="20241318"/>
<evidence type="ECO:0000313" key="2">
    <source>
        <dbReference type="Proteomes" id="UP000030746"/>
    </source>
</evidence>
<gene>
    <name evidence="1" type="ORF">LOTGIDRAFT_170097</name>
</gene>
<dbReference type="PANTHER" id="PTHR31362">
    <property type="entry name" value="GLYCOSYLTRANSFERASE STELLO1-RELATED"/>
    <property type="match status" value="1"/>
</dbReference>
<dbReference type="RefSeq" id="XP_009066980.1">
    <property type="nucleotide sequence ID" value="XM_009068732.1"/>
</dbReference>
<dbReference type="Proteomes" id="UP000030746">
    <property type="component" value="Unassembled WGS sequence"/>
</dbReference>
<dbReference type="GeneID" id="20241318"/>
<protein>
    <submittedName>
        <fullName evidence="1">Uncharacterized protein</fullName>
    </submittedName>
</protein>
<dbReference type="EMBL" id="KB203946">
    <property type="protein sequence ID" value="ESO82316.1"/>
    <property type="molecule type" value="Genomic_DNA"/>
</dbReference>
<sequence length="676" mass="79264">MVIASNDIQSDNIKSLIVYNPQWKLLLVTEQNVRFRNTIVVNPKDYYHFFKSAHYSNNKDYMRKNIGYLVAIARGANVIYDATDSVRATAPQHWHSIKWKTMHAVLFAGNTDYFNPYAHFGQSEFLPSGLPNLNQEEEYNKYLASVWRIPAIQHGMVSGVQNVRMTQGTQLQSAETTVIFNSRSPPVLIPLNVYSQFNSDNTIFIYRAFWALLLPKTDSIADAEVIRSFIAQRLLWEIDGYIGFHATSLHYHRKNKGMNIKSSSQDFTVKLVNFLRGWVCPESYSFFTCVEFLSFSLQKYELWHFDNYDIVRAWVEDLKTLGYTEPQRRLNRYRSPSRRFSDISKSPAIFNQPALLYYAPQETKLSHLSTQVESLRTMCPNQTEILTKLEKNKVAQPRIKNIMLVVAFNTPFTKVIKKIHPIHSLYFKHIVYCSNNSIKFEKDTENFYARVTYLRTYIGDYGALHYLCLNRAMLLSFDVDGYLLTGDDVLLNSWEFVNAPTDKIWFQIPPMYFYYNGSPIQDKWSWWNRPMGKRAYHGMWEDMTKLLLTGNPWEREVFKNFRRMLQKNGHGKADLFRAVADVVYIPRRLKRPAITLTEIFARHQVMVELALPTILGGLDNFKNFYRLRGLNLWHQSRSNFSRYKPGLHFMHPVKLSKVENKKKTFVCSRYLPLLFQ</sequence>
<accession>V3ZN98</accession>
<name>V3ZN98_LOTGI</name>
<organism evidence="1 2">
    <name type="scientific">Lottia gigantea</name>
    <name type="common">Giant owl limpet</name>
    <dbReference type="NCBI Taxonomy" id="225164"/>
    <lineage>
        <taxon>Eukaryota</taxon>
        <taxon>Metazoa</taxon>
        <taxon>Spiralia</taxon>
        <taxon>Lophotrochozoa</taxon>
        <taxon>Mollusca</taxon>
        <taxon>Gastropoda</taxon>
        <taxon>Patellogastropoda</taxon>
        <taxon>Lottioidea</taxon>
        <taxon>Lottiidae</taxon>
        <taxon>Lottia</taxon>
    </lineage>
</organism>
<dbReference type="HOGENOM" id="CLU_011678_0_0_1"/>
<dbReference type="InterPro" id="IPR005049">
    <property type="entry name" value="STL-like"/>
</dbReference>
<dbReference type="AlphaFoldDB" id="V3ZN98"/>
<reference evidence="1 2" key="1">
    <citation type="journal article" date="2013" name="Nature">
        <title>Insights into bilaterian evolution from three spiralian genomes.</title>
        <authorList>
            <person name="Simakov O."/>
            <person name="Marletaz F."/>
            <person name="Cho S.J."/>
            <person name="Edsinger-Gonzales E."/>
            <person name="Havlak P."/>
            <person name="Hellsten U."/>
            <person name="Kuo D.H."/>
            <person name="Larsson T."/>
            <person name="Lv J."/>
            <person name="Arendt D."/>
            <person name="Savage R."/>
            <person name="Osoegawa K."/>
            <person name="de Jong P."/>
            <person name="Grimwood J."/>
            <person name="Chapman J.A."/>
            <person name="Shapiro H."/>
            <person name="Aerts A."/>
            <person name="Otillar R.P."/>
            <person name="Terry A.Y."/>
            <person name="Boore J.L."/>
            <person name="Grigoriev I.V."/>
            <person name="Lindberg D.R."/>
            <person name="Seaver E.C."/>
            <person name="Weisblat D.A."/>
            <person name="Putnam N.H."/>
            <person name="Rokhsar D.S."/>
        </authorList>
    </citation>
    <scope>NUCLEOTIDE SEQUENCE [LARGE SCALE GENOMIC DNA]</scope>
</reference>